<dbReference type="STRING" id="494026.PGLA_02875"/>
<dbReference type="PANTHER" id="PTHR13812:SF19">
    <property type="entry name" value="KETIMINE REDUCTASE MU-CRYSTALLIN"/>
    <property type="match status" value="1"/>
</dbReference>
<dbReference type="PIRSF" id="PIRSF001439">
    <property type="entry name" value="CryM"/>
    <property type="match status" value="1"/>
</dbReference>
<evidence type="ECO:0000313" key="1">
    <source>
        <dbReference type="EMBL" id="OAB45222.1"/>
    </source>
</evidence>
<dbReference type="Proteomes" id="UP000076967">
    <property type="component" value="Unassembled WGS sequence"/>
</dbReference>
<reference evidence="1 2" key="1">
    <citation type="submission" date="2016-03" db="EMBL/GenBank/DDBJ databases">
        <title>Draft genome sequence of Paenibacillus glacialis DSM 22343.</title>
        <authorList>
            <person name="Shin S.-K."/>
            <person name="Yi H."/>
        </authorList>
    </citation>
    <scope>NUCLEOTIDE SEQUENCE [LARGE SCALE GENOMIC DNA]</scope>
    <source>
        <strain evidence="1 2">DSM 22343</strain>
    </source>
</reference>
<dbReference type="RefSeq" id="WP_068528420.1">
    <property type="nucleotide sequence ID" value="NZ_LVJH01000003.1"/>
</dbReference>
<dbReference type="SUPFAM" id="SSF51735">
    <property type="entry name" value="NAD(P)-binding Rossmann-fold domains"/>
    <property type="match status" value="1"/>
</dbReference>
<dbReference type="OrthoDB" id="9792005at2"/>
<name>A0A168MZI5_9BACL</name>
<dbReference type="InterPro" id="IPR023401">
    <property type="entry name" value="ODC_N"/>
</dbReference>
<dbReference type="Pfam" id="PF02423">
    <property type="entry name" value="OCD_Mu_crystall"/>
    <property type="match status" value="1"/>
</dbReference>
<dbReference type="PANTHER" id="PTHR13812">
    <property type="entry name" value="KETIMINE REDUCTASE MU-CRYSTALLIN"/>
    <property type="match status" value="1"/>
</dbReference>
<organism evidence="1 2">
    <name type="scientific">Paenibacillus glacialis</name>
    <dbReference type="NCBI Taxonomy" id="494026"/>
    <lineage>
        <taxon>Bacteria</taxon>
        <taxon>Bacillati</taxon>
        <taxon>Bacillota</taxon>
        <taxon>Bacilli</taxon>
        <taxon>Bacillales</taxon>
        <taxon>Paenibacillaceae</taxon>
        <taxon>Paenibacillus</taxon>
    </lineage>
</organism>
<comment type="caution">
    <text evidence="1">The sequence shown here is derived from an EMBL/GenBank/DDBJ whole genome shotgun (WGS) entry which is preliminary data.</text>
</comment>
<accession>A0A168MZI5</accession>
<dbReference type="Gene3D" id="3.30.1780.10">
    <property type="entry name" value="ornithine cyclodeaminase, domain 1"/>
    <property type="match status" value="1"/>
</dbReference>
<dbReference type="GO" id="GO:0005737">
    <property type="term" value="C:cytoplasm"/>
    <property type="evidence" value="ECO:0007669"/>
    <property type="project" value="TreeGrafter"/>
</dbReference>
<dbReference type="Gene3D" id="3.40.50.720">
    <property type="entry name" value="NAD(P)-binding Rossmann-like Domain"/>
    <property type="match status" value="1"/>
</dbReference>
<proteinExistence type="predicted"/>
<sequence length="320" mass="35941">MKYLNDEHITTIGIDWANLIGVIETTVRTLDKGDYSQPIKPYLRFREPSKRIIAMPAFVGGEIEMCGIKWIASYPDNWRKGLPRAHSTMILNDPNNGRPLAIIESSLLSGLRTAAVSGLVLQHYASVRKLESTRLGIVGWGPIGRLHASMCASVLGNKLSQITLFDLKGIELNTINPLLRPITEITNNWRDAYRNSDIFVTCTVSDKRYIDEKPPSSMLLLNVSLRDYLSRSVRDIQAILVDDWDEVCRENTDIEQLHLDLGLTREATFTLSDMVISNRFADYDSNESIFFNPMGLAAFDVAIAAYYLREADRLGVGVSL</sequence>
<evidence type="ECO:0000313" key="2">
    <source>
        <dbReference type="Proteomes" id="UP000076967"/>
    </source>
</evidence>
<keyword evidence="2" id="KW-1185">Reference proteome</keyword>
<dbReference type="AlphaFoldDB" id="A0A168MZI5"/>
<dbReference type="EMBL" id="LVJH01000003">
    <property type="protein sequence ID" value="OAB45222.1"/>
    <property type="molecule type" value="Genomic_DNA"/>
</dbReference>
<protein>
    <submittedName>
        <fullName evidence="1">2,3-diaminopropionate biosynthesis protein SbnB</fullName>
    </submittedName>
</protein>
<dbReference type="InterPro" id="IPR036291">
    <property type="entry name" value="NAD(P)-bd_dom_sf"/>
</dbReference>
<gene>
    <name evidence="1" type="ORF">PGLA_02875</name>
</gene>
<dbReference type="InterPro" id="IPR003462">
    <property type="entry name" value="ODC_Mu_crystall"/>
</dbReference>